<dbReference type="Proteomes" id="UP000075544">
    <property type="component" value="Unassembled WGS sequence"/>
</dbReference>
<feature type="domain" description="Baseplate J-like central" evidence="2">
    <location>
        <begin position="195"/>
        <end position="285"/>
    </location>
</feature>
<dbReference type="RefSeq" id="WP_061525471.1">
    <property type="nucleotide sequence ID" value="NZ_JRHX01000087.1"/>
</dbReference>
<comment type="similarity">
    <text evidence="1">Belongs to the Mu gp47/PBSX XkdT family.</text>
</comment>
<organism evidence="4 5">
    <name type="scientific">Acinetobacter venetianus</name>
    <dbReference type="NCBI Taxonomy" id="52133"/>
    <lineage>
        <taxon>Bacteria</taxon>
        <taxon>Pseudomonadati</taxon>
        <taxon>Pseudomonadota</taxon>
        <taxon>Gammaproteobacteria</taxon>
        <taxon>Moraxellales</taxon>
        <taxon>Moraxellaceae</taxon>
        <taxon>Acinetobacter</taxon>
    </lineage>
</organism>
<evidence type="ECO:0000313" key="4">
    <source>
        <dbReference type="EMBL" id="KXZ68755.1"/>
    </source>
</evidence>
<sequence>MAFKRKTLTELVQQSLQNISSSLPESDSLLRFSNLNILGTVQAGMNHQQYGYLDYIALQATPYTATDEYLAAWGALRSVYQKAATQANGPVVFNAISGAVIPDGTKVIRSDGRQYLILSTELDTGIITATIQAVADPDGISGADGNCEAGTQFALGQSISGVNPNGISGLITGGADLESQEDFKSRVISAYQNTPQGGAKNDYEEWASEVSIVSRAWCAPLIYGPPTVGVYFLIEPTSSNPYGIPQGTNGVATDEERATAATGDQLIVADYIYPKRPVTALVHLLAPTIETIDISIQGVKPSNRAEVTVSIAQSLLNNSAPGKKVQIASLWAAVNKVDGADDFTILSPTADVAVGVGAIAVLGNITWS</sequence>
<evidence type="ECO:0000256" key="1">
    <source>
        <dbReference type="ARBA" id="ARBA00038087"/>
    </source>
</evidence>
<gene>
    <name evidence="4" type="ORF">AVENLUH13518_02915</name>
</gene>
<evidence type="ECO:0000259" key="3">
    <source>
        <dbReference type="Pfam" id="PF26079"/>
    </source>
</evidence>
<dbReference type="PATRIC" id="fig|52133.19.peg.2961"/>
<dbReference type="InterPro" id="IPR058531">
    <property type="entry name" value="Baseplate_J_M"/>
</dbReference>
<reference evidence="4 5" key="1">
    <citation type="journal article" date="2016" name="Sci. Rep.">
        <title>Genomic and phenotypic characterization of the species Acinetobacter venetianus.</title>
        <authorList>
            <person name="Fondi M."/>
            <person name="Maida I."/>
            <person name="Perrin E."/>
            <person name="Orlandini V."/>
            <person name="La Torre L."/>
            <person name="Bosi E."/>
            <person name="Negroni A."/>
            <person name="Zanaroli G."/>
            <person name="Fava F."/>
            <person name="Decorosi F."/>
            <person name="Giovannetti L."/>
            <person name="Viti C."/>
            <person name="Vaneechoutte M."/>
            <person name="Dijkshoorn L."/>
            <person name="Fani R."/>
        </authorList>
    </citation>
    <scope>NUCLEOTIDE SEQUENCE [LARGE SCALE GENOMIC DNA]</scope>
    <source>
        <strain evidence="4 5">LUH13518</strain>
    </source>
</reference>
<dbReference type="Pfam" id="PF26078">
    <property type="entry name" value="Baseplate_J_M"/>
    <property type="match status" value="1"/>
</dbReference>
<proteinExistence type="inferred from homology"/>
<feature type="domain" description="Baseplate J-like C-terminal" evidence="3">
    <location>
        <begin position="303"/>
        <end position="368"/>
    </location>
</feature>
<dbReference type="PANTHER" id="PTHR37829:SF3">
    <property type="entry name" value="PROTEIN JAYE-RELATED"/>
    <property type="match status" value="1"/>
</dbReference>
<dbReference type="InterPro" id="IPR052399">
    <property type="entry name" value="Phage_Baseplate_Assmbl_Protein"/>
</dbReference>
<dbReference type="AlphaFoldDB" id="A0A150HQF5"/>
<accession>A0A150HQF5</accession>
<dbReference type="InterPro" id="IPR058530">
    <property type="entry name" value="Baseplate_J-like_C"/>
</dbReference>
<protein>
    <submittedName>
        <fullName evidence="4">Baseplate J-like protein</fullName>
    </submittedName>
</protein>
<comment type="caution">
    <text evidence="4">The sequence shown here is derived from an EMBL/GenBank/DDBJ whole genome shotgun (WGS) entry which is preliminary data.</text>
</comment>
<evidence type="ECO:0000259" key="2">
    <source>
        <dbReference type="Pfam" id="PF26078"/>
    </source>
</evidence>
<dbReference type="PANTHER" id="PTHR37829">
    <property type="entry name" value="PHAGE-LIKE ELEMENT PBSX PROTEIN XKDT"/>
    <property type="match status" value="1"/>
</dbReference>
<name>A0A150HQF5_9GAMM</name>
<evidence type="ECO:0000313" key="5">
    <source>
        <dbReference type="Proteomes" id="UP000075544"/>
    </source>
</evidence>
<dbReference type="EMBL" id="JRHX01000087">
    <property type="protein sequence ID" value="KXZ68755.1"/>
    <property type="molecule type" value="Genomic_DNA"/>
</dbReference>
<dbReference type="Pfam" id="PF26079">
    <property type="entry name" value="Baseplate_J_C"/>
    <property type="match status" value="1"/>
</dbReference>